<organism evidence="1">
    <name type="scientific">marine sediment metagenome</name>
    <dbReference type="NCBI Taxonomy" id="412755"/>
    <lineage>
        <taxon>unclassified sequences</taxon>
        <taxon>metagenomes</taxon>
        <taxon>ecological metagenomes</taxon>
    </lineage>
</organism>
<gene>
    <name evidence="1" type="ORF">S06H3_01539</name>
</gene>
<proteinExistence type="predicted"/>
<accession>X1JUL4</accession>
<evidence type="ECO:0000313" key="1">
    <source>
        <dbReference type="EMBL" id="GAH97787.1"/>
    </source>
</evidence>
<dbReference type="Gene3D" id="3.40.50.200">
    <property type="entry name" value="Peptidase S8/S53 domain"/>
    <property type="match status" value="1"/>
</dbReference>
<dbReference type="GO" id="GO:0006508">
    <property type="term" value="P:proteolysis"/>
    <property type="evidence" value="ECO:0007669"/>
    <property type="project" value="InterPro"/>
</dbReference>
<protein>
    <recommendedName>
        <fullName evidence="2">Peptidase S8/S53 domain-containing protein</fullName>
    </recommendedName>
</protein>
<dbReference type="SUPFAM" id="SSF52743">
    <property type="entry name" value="Subtilisin-like"/>
    <property type="match status" value="1"/>
</dbReference>
<dbReference type="AlphaFoldDB" id="X1JUL4"/>
<dbReference type="InterPro" id="IPR008979">
    <property type="entry name" value="Galactose-bd-like_sf"/>
</dbReference>
<dbReference type="Gene3D" id="2.60.120.380">
    <property type="match status" value="1"/>
</dbReference>
<sequence>MLLVDYYGRLFPGQAMRASTIKALIIHTADDLGNAGPDYKFGWGLMNAEAAAGQISDHNDFPDANKIVESLLDGVNTLETYTFEWDGTSPICATLCWTDPPASALSELDDPSPRLINDPDLRIVDPNGVTYYPFVLNLASPNEPAATGDNTLDNAEQVVIHSPNVPGSYTVQISYKDSLTNNGQHYSLIMSGQLTGEELLGDFTGNGLVDFEDLEILVGYWLQNEPFVDIAPAARDGIVNFLDFAGLAENWN</sequence>
<dbReference type="SUPFAM" id="SSF49785">
    <property type="entry name" value="Galactose-binding domain-like"/>
    <property type="match status" value="1"/>
</dbReference>
<evidence type="ECO:0008006" key="2">
    <source>
        <dbReference type="Google" id="ProtNLM"/>
    </source>
</evidence>
<comment type="caution">
    <text evidence="1">The sequence shown here is derived from an EMBL/GenBank/DDBJ whole genome shotgun (WGS) entry which is preliminary data.</text>
</comment>
<name>X1JUL4_9ZZZZ</name>
<dbReference type="EMBL" id="BARV01000392">
    <property type="protein sequence ID" value="GAH97787.1"/>
    <property type="molecule type" value="Genomic_DNA"/>
</dbReference>
<reference evidence="1" key="1">
    <citation type="journal article" date="2014" name="Front. Microbiol.">
        <title>High frequency of phylogenetically diverse reductive dehalogenase-homologous genes in deep subseafloor sedimentary metagenomes.</title>
        <authorList>
            <person name="Kawai M."/>
            <person name="Futagami T."/>
            <person name="Toyoda A."/>
            <person name="Takaki Y."/>
            <person name="Nishi S."/>
            <person name="Hori S."/>
            <person name="Arai W."/>
            <person name="Tsubouchi T."/>
            <person name="Morono Y."/>
            <person name="Uchiyama I."/>
            <person name="Ito T."/>
            <person name="Fujiyama A."/>
            <person name="Inagaki F."/>
            <person name="Takami H."/>
        </authorList>
    </citation>
    <scope>NUCLEOTIDE SEQUENCE</scope>
    <source>
        <strain evidence="1">Expedition CK06-06</strain>
    </source>
</reference>
<dbReference type="InterPro" id="IPR036852">
    <property type="entry name" value="Peptidase_S8/S53_dom_sf"/>
</dbReference>
<dbReference type="GO" id="GO:0004252">
    <property type="term" value="F:serine-type endopeptidase activity"/>
    <property type="evidence" value="ECO:0007669"/>
    <property type="project" value="InterPro"/>
</dbReference>